<evidence type="ECO:0000313" key="7">
    <source>
        <dbReference type="Proteomes" id="UP000298781"/>
    </source>
</evidence>
<dbReference type="PROSITE" id="PS50893">
    <property type="entry name" value="ABC_TRANSPORTER_2"/>
    <property type="match status" value="1"/>
</dbReference>
<dbReference type="InterPro" id="IPR003439">
    <property type="entry name" value="ABC_transporter-like_ATP-bd"/>
</dbReference>
<dbReference type="PROSITE" id="PS00211">
    <property type="entry name" value="ABC_TRANSPORTER_1"/>
    <property type="match status" value="1"/>
</dbReference>
<dbReference type="PANTHER" id="PTHR45772:SF9">
    <property type="entry name" value="CONSERVED COMPONENT OF ABC TRANSPORTER FOR NATURAL AMINO ACIDS"/>
    <property type="match status" value="1"/>
</dbReference>
<dbReference type="SUPFAM" id="SSF52540">
    <property type="entry name" value="P-loop containing nucleoside triphosphate hydrolases"/>
    <property type="match status" value="1"/>
</dbReference>
<organism evidence="6 7">
    <name type="scientific">Phreatobacter stygius</name>
    <dbReference type="NCBI Taxonomy" id="1940610"/>
    <lineage>
        <taxon>Bacteria</taxon>
        <taxon>Pseudomonadati</taxon>
        <taxon>Pseudomonadota</taxon>
        <taxon>Alphaproteobacteria</taxon>
        <taxon>Hyphomicrobiales</taxon>
        <taxon>Phreatobacteraceae</taxon>
        <taxon>Phreatobacter</taxon>
    </lineage>
</organism>
<evidence type="ECO:0000256" key="1">
    <source>
        <dbReference type="ARBA" id="ARBA00005417"/>
    </source>
</evidence>
<dbReference type="GO" id="GO:0005886">
    <property type="term" value="C:plasma membrane"/>
    <property type="evidence" value="ECO:0007669"/>
    <property type="project" value="TreeGrafter"/>
</dbReference>
<dbReference type="AlphaFoldDB" id="A0A4D7BE93"/>
<evidence type="ECO:0000256" key="4">
    <source>
        <dbReference type="ARBA" id="ARBA00022840"/>
    </source>
</evidence>
<proteinExistence type="inferred from homology"/>
<accession>A0A4D7BE93</accession>
<dbReference type="InterPro" id="IPR051120">
    <property type="entry name" value="ABC_AA/LPS_Transport"/>
</dbReference>
<dbReference type="EMBL" id="CP039690">
    <property type="protein sequence ID" value="QCI66302.1"/>
    <property type="molecule type" value="Genomic_DNA"/>
</dbReference>
<keyword evidence="3" id="KW-0547">Nucleotide-binding</keyword>
<dbReference type="Pfam" id="PF00005">
    <property type="entry name" value="ABC_tran"/>
    <property type="match status" value="1"/>
</dbReference>
<dbReference type="Pfam" id="PF12399">
    <property type="entry name" value="BCA_ABC_TP_C"/>
    <property type="match status" value="1"/>
</dbReference>
<dbReference type="GO" id="GO:0005524">
    <property type="term" value="F:ATP binding"/>
    <property type="evidence" value="ECO:0007669"/>
    <property type="project" value="UniProtKB-KW"/>
</dbReference>
<feature type="domain" description="ABC transporter" evidence="5">
    <location>
        <begin position="10"/>
        <end position="252"/>
    </location>
</feature>
<sequence length="252" mass="27325">MTAAAKRIILSAEALLKAFGGNVAVQNVSMAFAEGRLHSILGPNGAGKTTLFNLLTKDLTPDTGTVRLEGADVTGLKPHQIARRGLSRSYQISSVYLDMTARENVWVASYRALAGGALVFWRRADRDAAVRDHADTYLRRLGLMSFADVPTKELSYGDQRLLEIAVTLASEPRIILLDEPTAGLSRQETEKVKRVIAALKGEFTIVMIEHNMGVVMEISDEISVMNRGAVIAHGSPAEIQGNKTVQEAYFGG</sequence>
<evidence type="ECO:0000313" key="6">
    <source>
        <dbReference type="EMBL" id="QCI66302.1"/>
    </source>
</evidence>
<dbReference type="CDD" id="cd03219">
    <property type="entry name" value="ABC_Mj1267_LivG_branched"/>
    <property type="match status" value="1"/>
</dbReference>
<comment type="similarity">
    <text evidence="1">Belongs to the ABC transporter superfamily.</text>
</comment>
<reference evidence="6 7" key="1">
    <citation type="submission" date="2019-04" db="EMBL/GenBank/DDBJ databases">
        <title>Phreatobacter aquaticus sp. nov.</title>
        <authorList>
            <person name="Choi A."/>
        </authorList>
    </citation>
    <scope>NUCLEOTIDE SEQUENCE [LARGE SCALE GENOMIC DNA]</scope>
    <source>
        <strain evidence="6 7">KCTC 52518</strain>
    </source>
</reference>
<gene>
    <name evidence="6" type="ORF">E8M01_20025</name>
</gene>
<dbReference type="SMART" id="SM00382">
    <property type="entry name" value="AAA"/>
    <property type="match status" value="1"/>
</dbReference>
<dbReference type="InterPro" id="IPR027417">
    <property type="entry name" value="P-loop_NTPase"/>
</dbReference>
<keyword evidence="7" id="KW-1185">Reference proteome</keyword>
<dbReference type="KEGG" id="pstg:E8M01_20025"/>
<dbReference type="GO" id="GO:0016887">
    <property type="term" value="F:ATP hydrolysis activity"/>
    <property type="evidence" value="ECO:0007669"/>
    <property type="project" value="InterPro"/>
</dbReference>
<dbReference type="OrthoDB" id="9806149at2"/>
<evidence type="ECO:0000256" key="3">
    <source>
        <dbReference type="ARBA" id="ARBA00022741"/>
    </source>
</evidence>
<dbReference type="RefSeq" id="WP_136961746.1">
    <property type="nucleotide sequence ID" value="NZ_CP039690.1"/>
</dbReference>
<keyword evidence="4 6" id="KW-0067">ATP-binding</keyword>
<dbReference type="InterPro" id="IPR003593">
    <property type="entry name" value="AAA+_ATPase"/>
</dbReference>
<dbReference type="PANTHER" id="PTHR45772">
    <property type="entry name" value="CONSERVED COMPONENT OF ABC TRANSPORTER FOR NATURAL AMINO ACIDS-RELATED"/>
    <property type="match status" value="1"/>
</dbReference>
<protein>
    <submittedName>
        <fullName evidence="6">ABC transporter ATP-binding protein</fullName>
    </submittedName>
</protein>
<evidence type="ECO:0000259" key="5">
    <source>
        <dbReference type="PROSITE" id="PS50893"/>
    </source>
</evidence>
<keyword evidence="2" id="KW-0813">Transport</keyword>
<dbReference type="Gene3D" id="3.40.50.300">
    <property type="entry name" value="P-loop containing nucleotide triphosphate hydrolases"/>
    <property type="match status" value="1"/>
</dbReference>
<evidence type="ECO:0000256" key="2">
    <source>
        <dbReference type="ARBA" id="ARBA00022448"/>
    </source>
</evidence>
<dbReference type="InterPro" id="IPR032823">
    <property type="entry name" value="BCA_ABC_TP_C"/>
</dbReference>
<dbReference type="Proteomes" id="UP000298781">
    <property type="component" value="Chromosome"/>
</dbReference>
<dbReference type="InterPro" id="IPR017871">
    <property type="entry name" value="ABC_transporter-like_CS"/>
</dbReference>
<name>A0A4D7BE93_9HYPH</name>